<keyword evidence="12" id="KW-1185">Reference proteome</keyword>
<keyword evidence="3 9" id="KW-0813">Transport</keyword>
<keyword evidence="5 9" id="KW-0460">Magnesium</keyword>
<accession>A0ABV0NYS6</accession>
<protein>
    <recommendedName>
        <fullName evidence="9">Solute carrier family 41 member</fullName>
    </recommendedName>
</protein>
<evidence type="ECO:0000256" key="6">
    <source>
        <dbReference type="ARBA" id="ARBA00022989"/>
    </source>
</evidence>
<evidence type="ECO:0000313" key="11">
    <source>
        <dbReference type="EMBL" id="MEQ2175663.1"/>
    </source>
</evidence>
<gene>
    <name evidence="11" type="ORF">GOODEAATRI_020149</name>
</gene>
<feature type="transmembrane region" description="Helical" evidence="9">
    <location>
        <begin position="20"/>
        <end position="38"/>
    </location>
</feature>
<dbReference type="InterPro" id="IPR036739">
    <property type="entry name" value="SLC41_membr_dom_sf"/>
</dbReference>
<evidence type="ECO:0000313" key="12">
    <source>
        <dbReference type="Proteomes" id="UP001476798"/>
    </source>
</evidence>
<dbReference type="InterPro" id="IPR006667">
    <property type="entry name" value="SLC41_membr_dom"/>
</dbReference>
<sequence length="81" mass="8906">GVGGNLVAIQASRMSTYLHYWSVVILLYSAALMVCWLWRRSLDPDNYSILYLTALGDLLGTGFLALTFRFLVMASSNGTGL</sequence>
<comment type="function">
    <text evidence="9">Acts as a magnesium transporter.</text>
</comment>
<comment type="caution">
    <text evidence="9">Lacks conserved residue(s) required for the propagation of feature annotation.</text>
</comment>
<evidence type="ECO:0000256" key="2">
    <source>
        <dbReference type="ARBA" id="ARBA00009749"/>
    </source>
</evidence>
<keyword evidence="8 9" id="KW-0472">Membrane</keyword>
<feature type="domain" description="SLC41A/MgtE integral membrane" evidence="10">
    <location>
        <begin position="22"/>
        <end position="66"/>
    </location>
</feature>
<proteinExistence type="inferred from homology"/>
<evidence type="ECO:0000256" key="4">
    <source>
        <dbReference type="ARBA" id="ARBA00022692"/>
    </source>
</evidence>
<evidence type="ECO:0000256" key="3">
    <source>
        <dbReference type="ARBA" id="ARBA00022448"/>
    </source>
</evidence>
<evidence type="ECO:0000256" key="9">
    <source>
        <dbReference type="RuleBase" id="RU369007"/>
    </source>
</evidence>
<evidence type="ECO:0000259" key="10">
    <source>
        <dbReference type="Pfam" id="PF01769"/>
    </source>
</evidence>
<keyword evidence="4 9" id="KW-0812">Transmembrane</keyword>
<dbReference type="Proteomes" id="UP001476798">
    <property type="component" value="Unassembled WGS sequence"/>
</dbReference>
<dbReference type="PANTHER" id="PTHR16228">
    <property type="entry name" value="DIVALENT CATION TRANSPORTER SOLUTE CARRIER FAMILY 41"/>
    <property type="match status" value="1"/>
</dbReference>
<evidence type="ECO:0000256" key="5">
    <source>
        <dbReference type="ARBA" id="ARBA00022842"/>
    </source>
</evidence>
<dbReference type="Pfam" id="PF01769">
    <property type="entry name" value="MgtE"/>
    <property type="match status" value="1"/>
</dbReference>
<comment type="similarity">
    <text evidence="2 9">Belongs to the SLC41A transporter family.</text>
</comment>
<comment type="caution">
    <text evidence="11">The sequence shown here is derived from an EMBL/GenBank/DDBJ whole genome shotgun (WGS) entry which is preliminary data.</text>
</comment>
<feature type="transmembrane region" description="Helical" evidence="9">
    <location>
        <begin position="50"/>
        <end position="72"/>
    </location>
</feature>
<keyword evidence="6 9" id="KW-1133">Transmembrane helix</keyword>
<dbReference type="SUPFAM" id="SSF161093">
    <property type="entry name" value="MgtE membrane domain-like"/>
    <property type="match status" value="1"/>
</dbReference>
<dbReference type="InterPro" id="IPR045349">
    <property type="entry name" value="SLC41A1-3"/>
</dbReference>
<evidence type="ECO:0000256" key="8">
    <source>
        <dbReference type="ARBA" id="ARBA00023136"/>
    </source>
</evidence>
<dbReference type="Gene3D" id="1.10.357.20">
    <property type="entry name" value="SLC41 divalent cation transporters, integral membrane domain"/>
    <property type="match status" value="1"/>
</dbReference>
<dbReference type="EMBL" id="JAHRIO010051829">
    <property type="protein sequence ID" value="MEQ2175663.1"/>
    <property type="molecule type" value="Genomic_DNA"/>
</dbReference>
<feature type="non-terminal residue" evidence="11">
    <location>
        <position position="1"/>
    </location>
</feature>
<keyword evidence="7 9" id="KW-0406">Ion transport</keyword>
<reference evidence="11 12" key="1">
    <citation type="submission" date="2021-06" db="EMBL/GenBank/DDBJ databases">
        <authorList>
            <person name="Palmer J.M."/>
        </authorList>
    </citation>
    <scope>NUCLEOTIDE SEQUENCE [LARGE SCALE GENOMIC DNA]</scope>
    <source>
        <strain evidence="11 12">GA_2019</strain>
        <tissue evidence="11">Muscle</tissue>
    </source>
</reference>
<evidence type="ECO:0000256" key="7">
    <source>
        <dbReference type="ARBA" id="ARBA00023065"/>
    </source>
</evidence>
<name>A0ABV0NYS6_9TELE</name>
<evidence type="ECO:0000256" key="1">
    <source>
        <dbReference type="ARBA" id="ARBA00004141"/>
    </source>
</evidence>
<comment type="subcellular location">
    <subcellularLocation>
        <location evidence="1 9">Membrane</location>
        <topology evidence="1 9">Multi-pass membrane protein</topology>
    </subcellularLocation>
</comment>
<organism evidence="11 12">
    <name type="scientific">Goodea atripinnis</name>
    <dbReference type="NCBI Taxonomy" id="208336"/>
    <lineage>
        <taxon>Eukaryota</taxon>
        <taxon>Metazoa</taxon>
        <taxon>Chordata</taxon>
        <taxon>Craniata</taxon>
        <taxon>Vertebrata</taxon>
        <taxon>Euteleostomi</taxon>
        <taxon>Actinopterygii</taxon>
        <taxon>Neopterygii</taxon>
        <taxon>Teleostei</taxon>
        <taxon>Neoteleostei</taxon>
        <taxon>Acanthomorphata</taxon>
        <taxon>Ovalentaria</taxon>
        <taxon>Atherinomorphae</taxon>
        <taxon>Cyprinodontiformes</taxon>
        <taxon>Goodeidae</taxon>
        <taxon>Goodea</taxon>
    </lineage>
</organism>
<dbReference type="PANTHER" id="PTHR16228:SF22">
    <property type="entry name" value="SOLUTE CARRIER FAMILY 41 MEMBER 3"/>
    <property type="match status" value="1"/>
</dbReference>